<comment type="caution">
    <text evidence="17">The sequence shown here is derived from an EMBL/GenBank/DDBJ whole genome shotgun (WGS) entry which is preliminary data.</text>
</comment>
<evidence type="ECO:0000256" key="3">
    <source>
        <dbReference type="ARBA" id="ARBA00010217"/>
    </source>
</evidence>
<keyword evidence="18" id="KW-1185">Reference proteome</keyword>
<dbReference type="InterPro" id="IPR017441">
    <property type="entry name" value="Protein_kinase_ATP_BS"/>
</dbReference>
<dbReference type="Gene3D" id="1.10.510.10">
    <property type="entry name" value="Transferase(Phosphotransferase) domain 1"/>
    <property type="match status" value="1"/>
</dbReference>
<keyword evidence="7" id="KW-0430">Lectin</keyword>
<dbReference type="SMART" id="SM00220">
    <property type="entry name" value="S_TKc"/>
    <property type="match status" value="1"/>
</dbReference>
<evidence type="ECO:0000256" key="10">
    <source>
        <dbReference type="ARBA" id="ARBA00022840"/>
    </source>
</evidence>
<feature type="transmembrane region" description="Helical" evidence="14">
    <location>
        <begin position="312"/>
        <end position="333"/>
    </location>
</feature>
<evidence type="ECO:0000256" key="8">
    <source>
        <dbReference type="ARBA" id="ARBA00022741"/>
    </source>
</evidence>
<sequence length="751" mass="82818">MCCVRQTMIVMVMACRWLCIEALQFQYSSFAVGDEIDVVQQAWYSNESRPNAFKADGALWLTAFQNNSQNGASEADGTNVGRAVFREPVRFQVSNLSFSTSFSFQIITTRSYPNCGSGMAFFISNSREAPQNSDISGALGLMNPNQLTSSVTFFAVEFDTAKSKHYNDVSASHIGIDVNSLASLNVTDTAPGAGSTYYPDLFLYDNSSFTAWIEYNASSNLIQVWMLKYNRSLSAANSSTGGRNSLLVDRPLIPCLQLHYDLSSVLFGRDMYLGFSATTAPADRGMEGHVIYAWSFNNGFANSPSKRPTFRYILVASVLGMILCILVILYYIYMVKHRQNKSKHAHAARIEDALRSARPFSYRELERATNGFNEAMKVGEGGYGAVYKGVLRDGSIVAVKKLRMSTMLEDQFYAEARIIKKARHRYLLELQGWCYEEGQAALLVSQYMSRGSLDRYLFDGIRKRELGSSVMMQKETRIRILTQVAAALEYLHGGLGDCVLHRDVKAANVLLTEGEKMEARLGDFGLAKLISRDVGIVLMSAAGTPGYVAPEVLFNGMATEKADVYSFGVLTLEVVSGRRTISAISTPSDSEPGLAHLHLPYWLWSTLDLGGGIISDEQLCNVLDPILLPSLPQAEPASDYDHHLDGGGDRDFWDDWRCIVHLGLICCHPLPQCRPTMKEVSRAFDQRILLPLPLDSPCSLYPFPIHPEITSLGNIGHHSVSTIIPGAAITSSFSSSTNVTCPTPLLLSAAR</sequence>
<keyword evidence="6 15" id="KW-0732">Signal</keyword>
<keyword evidence="12 14" id="KW-0472">Membrane</keyword>
<feature type="binding site" evidence="13">
    <location>
        <position position="401"/>
    </location>
    <ligand>
        <name>ATP</name>
        <dbReference type="ChEBI" id="CHEBI:30616"/>
    </ligand>
</feature>
<dbReference type="PROSITE" id="PS00107">
    <property type="entry name" value="PROTEIN_KINASE_ATP"/>
    <property type="match status" value="1"/>
</dbReference>
<keyword evidence="9" id="KW-0418">Kinase</keyword>
<dbReference type="InterPro" id="IPR013320">
    <property type="entry name" value="ConA-like_dom_sf"/>
</dbReference>
<dbReference type="SUPFAM" id="SSF49899">
    <property type="entry name" value="Concanavalin A-like lectins/glucanases"/>
    <property type="match status" value="1"/>
</dbReference>
<dbReference type="GO" id="GO:0005524">
    <property type="term" value="F:ATP binding"/>
    <property type="evidence" value="ECO:0007669"/>
    <property type="project" value="UniProtKB-UniRule"/>
</dbReference>
<name>A0A8T2UWR5_CERRI</name>
<dbReference type="PROSITE" id="PS00108">
    <property type="entry name" value="PROTEIN_KINASE_ST"/>
    <property type="match status" value="1"/>
</dbReference>
<evidence type="ECO:0000256" key="14">
    <source>
        <dbReference type="SAM" id="Phobius"/>
    </source>
</evidence>
<dbReference type="Gene3D" id="3.30.200.20">
    <property type="entry name" value="Phosphorylase Kinase, domain 1"/>
    <property type="match status" value="1"/>
</dbReference>
<dbReference type="CDD" id="cd06899">
    <property type="entry name" value="lectin_legume_LecRK_Arcelin_ConA"/>
    <property type="match status" value="1"/>
</dbReference>
<dbReference type="AlphaFoldDB" id="A0A8T2UWR5"/>
<evidence type="ECO:0000256" key="15">
    <source>
        <dbReference type="SAM" id="SignalP"/>
    </source>
</evidence>
<keyword evidence="5 14" id="KW-0812">Transmembrane</keyword>
<dbReference type="Pfam" id="PF00139">
    <property type="entry name" value="Lectin_legB"/>
    <property type="match status" value="1"/>
</dbReference>
<evidence type="ECO:0000313" key="17">
    <source>
        <dbReference type="EMBL" id="KAH7437894.1"/>
    </source>
</evidence>
<dbReference type="Pfam" id="PF00069">
    <property type="entry name" value="Pkinase"/>
    <property type="match status" value="1"/>
</dbReference>
<evidence type="ECO:0000313" key="18">
    <source>
        <dbReference type="Proteomes" id="UP000825935"/>
    </source>
</evidence>
<dbReference type="GO" id="GO:0030246">
    <property type="term" value="F:carbohydrate binding"/>
    <property type="evidence" value="ECO:0007669"/>
    <property type="project" value="UniProtKB-KW"/>
</dbReference>
<dbReference type="InterPro" id="IPR000719">
    <property type="entry name" value="Prot_kinase_dom"/>
</dbReference>
<dbReference type="InterPro" id="IPR011009">
    <property type="entry name" value="Kinase-like_dom_sf"/>
</dbReference>
<dbReference type="SUPFAM" id="SSF56112">
    <property type="entry name" value="Protein kinase-like (PK-like)"/>
    <property type="match status" value="1"/>
</dbReference>
<dbReference type="Gene3D" id="2.60.120.200">
    <property type="match status" value="1"/>
</dbReference>
<evidence type="ECO:0000256" key="12">
    <source>
        <dbReference type="ARBA" id="ARBA00023136"/>
    </source>
</evidence>
<organism evidence="17 18">
    <name type="scientific">Ceratopteris richardii</name>
    <name type="common">Triangle waterfern</name>
    <dbReference type="NCBI Taxonomy" id="49495"/>
    <lineage>
        <taxon>Eukaryota</taxon>
        <taxon>Viridiplantae</taxon>
        <taxon>Streptophyta</taxon>
        <taxon>Embryophyta</taxon>
        <taxon>Tracheophyta</taxon>
        <taxon>Polypodiopsida</taxon>
        <taxon>Polypodiidae</taxon>
        <taxon>Polypodiales</taxon>
        <taxon>Pteridineae</taxon>
        <taxon>Pteridaceae</taxon>
        <taxon>Parkerioideae</taxon>
        <taxon>Ceratopteris</taxon>
    </lineage>
</organism>
<evidence type="ECO:0000256" key="6">
    <source>
        <dbReference type="ARBA" id="ARBA00022729"/>
    </source>
</evidence>
<evidence type="ECO:0000256" key="1">
    <source>
        <dbReference type="ARBA" id="ARBA00004479"/>
    </source>
</evidence>
<comment type="similarity">
    <text evidence="3">In the C-terminal section; belongs to the protein kinase superfamily. Ser/Thr protein kinase family.</text>
</comment>
<comment type="similarity">
    <text evidence="2">In the N-terminal section; belongs to the leguminous lectin family.</text>
</comment>
<dbReference type="EMBL" id="CM035410">
    <property type="protein sequence ID" value="KAH7437894.1"/>
    <property type="molecule type" value="Genomic_DNA"/>
</dbReference>
<reference evidence="17" key="1">
    <citation type="submission" date="2021-08" db="EMBL/GenBank/DDBJ databases">
        <title>WGS assembly of Ceratopteris richardii.</title>
        <authorList>
            <person name="Marchant D.B."/>
            <person name="Chen G."/>
            <person name="Jenkins J."/>
            <person name="Shu S."/>
            <person name="Leebens-Mack J."/>
            <person name="Grimwood J."/>
            <person name="Schmutz J."/>
            <person name="Soltis P."/>
            <person name="Soltis D."/>
            <person name="Chen Z.-H."/>
        </authorList>
    </citation>
    <scope>NUCLEOTIDE SEQUENCE</scope>
    <source>
        <strain evidence="17">Whitten #5841</strain>
        <tissue evidence="17">Leaf</tissue>
    </source>
</reference>
<dbReference type="GO" id="GO:0016020">
    <property type="term" value="C:membrane"/>
    <property type="evidence" value="ECO:0007669"/>
    <property type="project" value="UniProtKB-SubCell"/>
</dbReference>
<evidence type="ECO:0000256" key="13">
    <source>
        <dbReference type="PROSITE-ProRule" id="PRU10141"/>
    </source>
</evidence>
<keyword evidence="10 13" id="KW-0067">ATP-binding</keyword>
<accession>A0A8T2UWR5</accession>
<proteinExistence type="inferred from homology"/>
<evidence type="ECO:0000256" key="4">
    <source>
        <dbReference type="ARBA" id="ARBA00022679"/>
    </source>
</evidence>
<evidence type="ECO:0000259" key="16">
    <source>
        <dbReference type="PROSITE" id="PS50011"/>
    </source>
</evidence>
<dbReference type="Proteomes" id="UP000825935">
    <property type="component" value="Chromosome 5"/>
</dbReference>
<dbReference type="PROSITE" id="PS50011">
    <property type="entry name" value="PROTEIN_KINASE_DOM"/>
    <property type="match status" value="1"/>
</dbReference>
<dbReference type="GO" id="GO:0004672">
    <property type="term" value="F:protein kinase activity"/>
    <property type="evidence" value="ECO:0007669"/>
    <property type="project" value="InterPro"/>
</dbReference>
<evidence type="ECO:0000256" key="2">
    <source>
        <dbReference type="ARBA" id="ARBA00008536"/>
    </source>
</evidence>
<keyword evidence="11 14" id="KW-1133">Transmembrane helix</keyword>
<dbReference type="InterPro" id="IPR008271">
    <property type="entry name" value="Ser/Thr_kinase_AS"/>
</dbReference>
<dbReference type="PANTHER" id="PTHR27007">
    <property type="match status" value="1"/>
</dbReference>
<evidence type="ECO:0000256" key="11">
    <source>
        <dbReference type="ARBA" id="ARBA00022989"/>
    </source>
</evidence>
<gene>
    <name evidence="17" type="ORF">KP509_05G094000</name>
</gene>
<comment type="subcellular location">
    <subcellularLocation>
        <location evidence="1">Membrane</location>
        <topology evidence="1">Single-pass type I membrane protein</topology>
    </subcellularLocation>
</comment>
<dbReference type="InterPro" id="IPR050528">
    <property type="entry name" value="L-type_Lectin-RKs"/>
</dbReference>
<protein>
    <recommendedName>
        <fullName evidence="16">Protein kinase domain-containing protein</fullName>
    </recommendedName>
</protein>
<keyword evidence="8 13" id="KW-0547">Nucleotide-binding</keyword>
<evidence type="ECO:0000256" key="5">
    <source>
        <dbReference type="ARBA" id="ARBA00022692"/>
    </source>
</evidence>
<dbReference type="InterPro" id="IPR001220">
    <property type="entry name" value="Legume_lectin_dom"/>
</dbReference>
<evidence type="ECO:0000256" key="9">
    <source>
        <dbReference type="ARBA" id="ARBA00022777"/>
    </source>
</evidence>
<feature type="chain" id="PRO_5035889039" description="Protein kinase domain-containing protein" evidence="15">
    <location>
        <begin position="23"/>
        <end position="751"/>
    </location>
</feature>
<feature type="signal peptide" evidence="15">
    <location>
        <begin position="1"/>
        <end position="22"/>
    </location>
</feature>
<evidence type="ECO:0000256" key="7">
    <source>
        <dbReference type="ARBA" id="ARBA00022734"/>
    </source>
</evidence>
<dbReference type="OrthoDB" id="1933015at2759"/>
<feature type="domain" description="Protein kinase" evidence="16">
    <location>
        <begin position="372"/>
        <end position="689"/>
    </location>
</feature>
<keyword evidence="4" id="KW-0808">Transferase</keyword>